<sequence length="254" mass="27243">MFFAALVFFISIFAIITAADDSNSFISPPSNAGPSENVVWGVGDVKAVQWKTTSQHFQIELWQQYPPSFGAGAHNTSIIYSHSSSRSQSSAYTYKWTVTSYDADLTWSNEFYFFLEAIDDPDLNFTCHYFNLMDEVQTTNSLRSRSSTLSTHIQTVSTTTHSERSTSSSSTASSTLSSAAASNTSTAVSGSSTSSSALRIGLGVGLGLGIPVVLALGIWFGLKTARGYRGQGSAGPGARPRDLWGSIDRVPGIE</sequence>
<evidence type="ECO:0000256" key="2">
    <source>
        <dbReference type="SAM" id="Phobius"/>
    </source>
</evidence>
<reference evidence="4" key="1">
    <citation type="journal article" date="2020" name="Stud. Mycol.">
        <title>101 Dothideomycetes genomes: a test case for predicting lifestyles and emergence of pathogens.</title>
        <authorList>
            <person name="Haridas S."/>
            <person name="Albert R."/>
            <person name="Binder M."/>
            <person name="Bloem J."/>
            <person name="Labutti K."/>
            <person name="Salamov A."/>
            <person name="Andreopoulos B."/>
            <person name="Baker S."/>
            <person name="Barry K."/>
            <person name="Bills G."/>
            <person name="Bluhm B."/>
            <person name="Cannon C."/>
            <person name="Castanera R."/>
            <person name="Culley D."/>
            <person name="Daum C."/>
            <person name="Ezra D."/>
            <person name="Gonzalez J."/>
            <person name="Henrissat B."/>
            <person name="Kuo A."/>
            <person name="Liang C."/>
            <person name="Lipzen A."/>
            <person name="Lutzoni F."/>
            <person name="Magnuson J."/>
            <person name="Mondo S."/>
            <person name="Nolan M."/>
            <person name="Ohm R."/>
            <person name="Pangilinan J."/>
            <person name="Park H.-J."/>
            <person name="Ramirez L."/>
            <person name="Alfaro M."/>
            <person name="Sun H."/>
            <person name="Tritt A."/>
            <person name="Yoshinaga Y."/>
            <person name="Zwiers L.-H."/>
            <person name="Turgeon B."/>
            <person name="Goodwin S."/>
            <person name="Spatafora J."/>
            <person name="Crous P."/>
            <person name="Grigoriev I."/>
        </authorList>
    </citation>
    <scope>NUCLEOTIDE SEQUENCE</scope>
    <source>
        <strain evidence="4">CBS 133067</strain>
    </source>
</reference>
<evidence type="ECO:0000256" key="1">
    <source>
        <dbReference type="SAM" id="MobiDB-lite"/>
    </source>
</evidence>
<dbReference type="OrthoDB" id="5390143at2759"/>
<protein>
    <recommendedName>
        <fullName evidence="6">Mid2 domain-containing protein</fullName>
    </recommendedName>
</protein>
<feature type="signal peptide" evidence="3">
    <location>
        <begin position="1"/>
        <end position="18"/>
    </location>
</feature>
<name>A0A9P4MBA4_9PEZI</name>
<feature type="region of interest" description="Disordered" evidence="1">
    <location>
        <begin position="153"/>
        <end position="174"/>
    </location>
</feature>
<comment type="caution">
    <text evidence="4">The sequence shown here is derived from an EMBL/GenBank/DDBJ whole genome shotgun (WGS) entry which is preliminary data.</text>
</comment>
<dbReference type="AlphaFoldDB" id="A0A9P4MBA4"/>
<keyword evidence="2" id="KW-0812">Transmembrane</keyword>
<accession>A0A9P4MBA4</accession>
<keyword evidence="2" id="KW-0472">Membrane</keyword>
<evidence type="ECO:0000313" key="5">
    <source>
        <dbReference type="Proteomes" id="UP000799772"/>
    </source>
</evidence>
<evidence type="ECO:0008006" key="6">
    <source>
        <dbReference type="Google" id="ProtNLM"/>
    </source>
</evidence>
<evidence type="ECO:0000256" key="3">
    <source>
        <dbReference type="SAM" id="SignalP"/>
    </source>
</evidence>
<keyword evidence="3" id="KW-0732">Signal</keyword>
<keyword evidence="2" id="KW-1133">Transmembrane helix</keyword>
<feature type="chain" id="PRO_5040503157" description="Mid2 domain-containing protein" evidence="3">
    <location>
        <begin position="19"/>
        <end position="254"/>
    </location>
</feature>
<evidence type="ECO:0000313" key="4">
    <source>
        <dbReference type="EMBL" id="KAF2101187.1"/>
    </source>
</evidence>
<feature type="transmembrane region" description="Helical" evidence="2">
    <location>
        <begin position="200"/>
        <end position="222"/>
    </location>
</feature>
<gene>
    <name evidence="4" type="ORF">NA57DRAFT_53164</name>
</gene>
<keyword evidence="5" id="KW-1185">Reference proteome</keyword>
<feature type="region of interest" description="Disordered" evidence="1">
    <location>
        <begin position="230"/>
        <end position="254"/>
    </location>
</feature>
<dbReference type="EMBL" id="ML978123">
    <property type="protein sequence ID" value="KAF2101187.1"/>
    <property type="molecule type" value="Genomic_DNA"/>
</dbReference>
<dbReference type="Proteomes" id="UP000799772">
    <property type="component" value="Unassembled WGS sequence"/>
</dbReference>
<organism evidence="4 5">
    <name type="scientific">Rhizodiscina lignyota</name>
    <dbReference type="NCBI Taxonomy" id="1504668"/>
    <lineage>
        <taxon>Eukaryota</taxon>
        <taxon>Fungi</taxon>
        <taxon>Dikarya</taxon>
        <taxon>Ascomycota</taxon>
        <taxon>Pezizomycotina</taxon>
        <taxon>Dothideomycetes</taxon>
        <taxon>Pleosporomycetidae</taxon>
        <taxon>Aulographales</taxon>
        <taxon>Rhizodiscinaceae</taxon>
        <taxon>Rhizodiscina</taxon>
    </lineage>
</organism>
<proteinExistence type="predicted"/>